<reference evidence="1" key="1">
    <citation type="submission" date="2023-04" db="EMBL/GenBank/DDBJ databases">
        <title>Draft Genome sequencing of Naganishia species isolated from polar environments using Oxford Nanopore Technology.</title>
        <authorList>
            <person name="Leo P."/>
            <person name="Venkateswaran K."/>
        </authorList>
    </citation>
    <scope>NUCLEOTIDE SEQUENCE</scope>
    <source>
        <strain evidence="1">MNA-CCFEE 5261</strain>
    </source>
</reference>
<keyword evidence="2" id="KW-1185">Reference proteome</keyword>
<protein>
    <submittedName>
        <fullName evidence="1">Uncharacterized protein</fullName>
    </submittedName>
</protein>
<comment type="caution">
    <text evidence="1">The sequence shown here is derived from an EMBL/GenBank/DDBJ whole genome shotgun (WGS) entry which is preliminary data.</text>
</comment>
<name>A0ACC2WI78_9TREE</name>
<sequence>MHRFTCTALRAADNRTDAGSADASPSKSTSMNFDGQAHSLIKAGDSGQSRSAALTRDRSTSNDKAPTSTCSTRMMPSTIIDAELGQYEVLADFKLGFAPIRMLKLRSKVTGLRVVVADYKALNVFLFLVLACASAPIVSAFCGNSGDTAAGIDPQSYVQMQLNAYAVLATETFDDSGLPHTLEHLTFMGSESYPYKGVLDLLAGRAGADGLSAWTAIDHTAYTISSAGSEGFLNMLPVYLEHILYPTLTKEAFLSEIYHVDENGEEGGVVFSEMQGIEQKSDRILSRHADRMAHPSGSGYGSVTGGLLEDLRQLDVERIRRYHDQYYKPWNLCLHVDGSVPLPQLLEVLNNVVDPMIMAKSGGLTNARPPPEWQRPFVDTISATGPIIDADFKTIVPFMADDESLGEAILKWKGPETGQRMLKTALNVLTTYLNHSEVAPLSKQLMEIKEPACISIEFSIEDYATKCMINCFIKGVPQSPEQGTASRLYHIDAEVKAVFIDVTQRGLDLKRMKAVIMKQSRMLLKKAEDDVTELLIPETIDVIIGKPSASLTKQVEEDGKQWLLALNSRLGKQGLQERADALAAAEKANHREIPSDMLTNFPLSDAGKIAWVPVESGLNSSFPGPEQTAGRIQAYLDADITELPYFVHFSHVESNFITVRVMLDTSRIPEDCRP</sequence>
<proteinExistence type="predicted"/>
<dbReference type="EMBL" id="JASBWR010000010">
    <property type="protein sequence ID" value="KAJ9110895.1"/>
    <property type="molecule type" value="Genomic_DNA"/>
</dbReference>
<evidence type="ECO:0000313" key="1">
    <source>
        <dbReference type="EMBL" id="KAJ9110895.1"/>
    </source>
</evidence>
<evidence type="ECO:0000313" key="2">
    <source>
        <dbReference type="Proteomes" id="UP001241377"/>
    </source>
</evidence>
<dbReference type="Proteomes" id="UP001241377">
    <property type="component" value="Unassembled WGS sequence"/>
</dbReference>
<accession>A0ACC2WI78</accession>
<gene>
    <name evidence="1" type="ORF">QFC19_001404</name>
</gene>
<organism evidence="1 2">
    <name type="scientific">Naganishia cerealis</name>
    <dbReference type="NCBI Taxonomy" id="610337"/>
    <lineage>
        <taxon>Eukaryota</taxon>
        <taxon>Fungi</taxon>
        <taxon>Dikarya</taxon>
        <taxon>Basidiomycota</taxon>
        <taxon>Agaricomycotina</taxon>
        <taxon>Tremellomycetes</taxon>
        <taxon>Filobasidiales</taxon>
        <taxon>Filobasidiaceae</taxon>
        <taxon>Naganishia</taxon>
    </lineage>
</organism>